<proteinExistence type="predicted"/>
<accession>A0A017HP83</accession>
<sequence>MARLLATTPCAGLDLPMTIGGARLSEVELGPVTSIAPFAGRAEEVEARLGAALPPPGRVGAADGGRLLWTGPGRALLVGCAAPDLRGLAAVVEQGDGMAGVLLEGAAAREVLARLVPLDLRDRAFPEGATARTLLVHMAVTLTRVGAESFEIIAMRSMAATLVREVAEAMRHVAARA</sequence>
<dbReference type="SUPFAM" id="SSF103025">
    <property type="entry name" value="Folate-binding domain"/>
    <property type="match status" value="1"/>
</dbReference>
<protein>
    <submittedName>
        <fullName evidence="1">Sarcosine oxidase, gamma subunit family protein</fullName>
    </submittedName>
</protein>
<dbReference type="Proteomes" id="UP000019666">
    <property type="component" value="Unassembled WGS sequence"/>
</dbReference>
<evidence type="ECO:0000313" key="2">
    <source>
        <dbReference type="Proteomes" id="UP000019666"/>
    </source>
</evidence>
<reference evidence="1 2" key="1">
    <citation type="submission" date="2013-02" db="EMBL/GenBank/DDBJ databases">
        <authorList>
            <person name="Fiebig A."/>
            <person name="Goeker M."/>
            <person name="Klenk H.-P.P."/>
        </authorList>
    </citation>
    <scope>NUCLEOTIDE SEQUENCE [LARGE SCALE GENOMIC DNA]</scope>
    <source>
        <strain evidence="1 2">DSM 19309</strain>
    </source>
</reference>
<dbReference type="InterPro" id="IPR027266">
    <property type="entry name" value="TrmE/GcvT-like"/>
</dbReference>
<dbReference type="AlphaFoldDB" id="A0A017HP83"/>
<comment type="caution">
    <text evidence="1">The sequence shown here is derived from an EMBL/GenBank/DDBJ whole genome shotgun (WGS) entry which is preliminary data.</text>
</comment>
<name>A0A017HP83_9RHOB</name>
<gene>
    <name evidence="1" type="ORF">Rumeso_02299</name>
</gene>
<dbReference type="Gene3D" id="3.30.70.1520">
    <property type="entry name" value="Heterotetrameric sarcosine oxidase"/>
    <property type="match status" value="1"/>
</dbReference>
<dbReference type="RefSeq" id="WP_037279008.1">
    <property type="nucleotide sequence ID" value="NZ_KK088559.1"/>
</dbReference>
<evidence type="ECO:0000313" key="1">
    <source>
        <dbReference type="EMBL" id="EYD76110.1"/>
    </source>
</evidence>
<dbReference type="STRING" id="442562.Rumeso_02299"/>
<dbReference type="EMBL" id="AOSK01000059">
    <property type="protein sequence ID" value="EYD76110.1"/>
    <property type="molecule type" value="Genomic_DNA"/>
</dbReference>
<organism evidence="1 2">
    <name type="scientific">Rubellimicrobium mesophilum DSM 19309</name>
    <dbReference type="NCBI Taxonomy" id="442562"/>
    <lineage>
        <taxon>Bacteria</taxon>
        <taxon>Pseudomonadati</taxon>
        <taxon>Pseudomonadota</taxon>
        <taxon>Alphaproteobacteria</taxon>
        <taxon>Rhodobacterales</taxon>
        <taxon>Roseobacteraceae</taxon>
        <taxon>Rubellimicrobium</taxon>
    </lineage>
</organism>
<dbReference type="HOGENOM" id="CLU_114076_2_1_5"/>
<keyword evidence="2" id="KW-1185">Reference proteome</keyword>
<dbReference type="Gene3D" id="3.30.1360.120">
    <property type="entry name" value="Probable tRNA modification gtpase trme, domain 1"/>
    <property type="match status" value="1"/>
</dbReference>